<evidence type="ECO:0000256" key="1">
    <source>
        <dbReference type="ARBA" id="ARBA00022898"/>
    </source>
</evidence>
<evidence type="ECO:0000313" key="6">
    <source>
        <dbReference type="Proteomes" id="UP001058267"/>
    </source>
</evidence>
<dbReference type="PROSITE" id="PS01211">
    <property type="entry name" value="UPF0001"/>
    <property type="match status" value="1"/>
</dbReference>
<dbReference type="Pfam" id="PF01168">
    <property type="entry name" value="Ala_racemase_N"/>
    <property type="match status" value="1"/>
</dbReference>
<dbReference type="SUPFAM" id="SSF51419">
    <property type="entry name" value="PLP-binding barrel"/>
    <property type="match status" value="1"/>
</dbReference>
<reference evidence="5" key="1">
    <citation type="journal article" date="2022" name="Cell">
        <title>Design, construction, and in vivo augmentation of a complex gut microbiome.</title>
        <authorList>
            <person name="Cheng A.G."/>
            <person name="Ho P.Y."/>
            <person name="Aranda-Diaz A."/>
            <person name="Jain S."/>
            <person name="Yu F.B."/>
            <person name="Meng X."/>
            <person name="Wang M."/>
            <person name="Iakiviak M."/>
            <person name="Nagashima K."/>
            <person name="Zhao A."/>
            <person name="Murugkar P."/>
            <person name="Patil A."/>
            <person name="Atabakhsh K."/>
            <person name="Weakley A."/>
            <person name="Yan J."/>
            <person name="Brumbaugh A.R."/>
            <person name="Higginbottom S."/>
            <person name="Dimas A."/>
            <person name="Shiver A.L."/>
            <person name="Deutschbauer A."/>
            <person name="Neff N."/>
            <person name="Sonnenburg J.L."/>
            <person name="Huang K.C."/>
            <person name="Fischbach M.A."/>
        </authorList>
    </citation>
    <scope>NUCLEOTIDE SEQUENCE</scope>
    <source>
        <strain evidence="5">JC50</strain>
    </source>
</reference>
<gene>
    <name evidence="5" type="ORF">NQ519_13065</name>
</gene>
<evidence type="ECO:0000256" key="2">
    <source>
        <dbReference type="HAMAP-Rule" id="MF_02087"/>
    </source>
</evidence>
<feature type="domain" description="Alanine racemase N-terminal" evidence="4">
    <location>
        <begin position="4"/>
        <end position="221"/>
    </location>
</feature>
<sequence>MVDIKGNLAKVAATLPRDVELLAVTKFHPVEALREAYDCGLRRFGENRVQELLSKQPHLPSDIKWHFIGHLQSNKVRQVVGRVEMIESVDTVRLLNIIDRESQRAGVVSKVLLQLHVAREETKFGFSVDELMDFFENRGFESLSAVHICGLMGMASNTDDYERVSSDFREIARCYNLIRNDERFGLCGFDILSMGMTNDYEIAIREGSNHVRIGTAIFGEREY</sequence>
<dbReference type="HAMAP" id="MF_02087">
    <property type="entry name" value="PLP_homeostasis"/>
    <property type="match status" value="1"/>
</dbReference>
<dbReference type="InterPro" id="IPR011078">
    <property type="entry name" value="PyrdxlP_homeostasis"/>
</dbReference>
<organism evidence="5 6">
    <name type="scientific">Alistipes senegalensis JC50</name>
    <dbReference type="NCBI Taxonomy" id="1033732"/>
    <lineage>
        <taxon>Bacteria</taxon>
        <taxon>Pseudomonadati</taxon>
        <taxon>Bacteroidota</taxon>
        <taxon>Bacteroidia</taxon>
        <taxon>Bacteroidales</taxon>
        <taxon>Rikenellaceae</taxon>
        <taxon>Alistipes</taxon>
    </lineage>
</organism>
<protein>
    <recommendedName>
        <fullName evidence="2">Pyridoxal phosphate homeostasis protein</fullName>
        <shortName evidence="2">PLP homeostasis protein</shortName>
    </recommendedName>
</protein>
<dbReference type="PIRSF" id="PIRSF004848">
    <property type="entry name" value="YBL036c_PLPDEIII"/>
    <property type="match status" value="1"/>
</dbReference>
<dbReference type="InterPro" id="IPR029066">
    <property type="entry name" value="PLP-binding_barrel"/>
</dbReference>
<proteinExistence type="inferred from homology"/>
<dbReference type="Proteomes" id="UP001058267">
    <property type="component" value="Chromosome"/>
</dbReference>
<keyword evidence="1 2" id="KW-0663">Pyridoxal phosphate</keyword>
<dbReference type="PANTHER" id="PTHR10146:SF14">
    <property type="entry name" value="PYRIDOXAL PHOSPHATE HOMEOSTASIS PROTEIN"/>
    <property type="match status" value="1"/>
</dbReference>
<comment type="similarity">
    <text evidence="2 3">Belongs to the pyridoxal phosphate-binding protein YggS/PROSC family.</text>
</comment>
<dbReference type="CDD" id="cd00635">
    <property type="entry name" value="PLPDE_III_YBL036c_like"/>
    <property type="match status" value="1"/>
</dbReference>
<name>A0ABY5V4W3_9BACT</name>
<comment type="function">
    <text evidence="2">Pyridoxal 5'-phosphate (PLP)-binding protein, which is involved in PLP homeostasis.</text>
</comment>
<feature type="modified residue" description="N6-(pyridoxal phosphate)lysine" evidence="2">
    <location>
        <position position="26"/>
    </location>
</feature>
<dbReference type="InterPro" id="IPR001608">
    <property type="entry name" value="Ala_racemase_N"/>
</dbReference>
<dbReference type="PANTHER" id="PTHR10146">
    <property type="entry name" value="PROLINE SYNTHETASE CO-TRANSCRIBED BACTERIAL HOMOLOG PROTEIN"/>
    <property type="match status" value="1"/>
</dbReference>
<dbReference type="RefSeq" id="WP_019150713.1">
    <property type="nucleotide sequence ID" value="NZ_CP102252.1"/>
</dbReference>
<evidence type="ECO:0000256" key="3">
    <source>
        <dbReference type="RuleBase" id="RU004514"/>
    </source>
</evidence>
<dbReference type="NCBIfam" id="TIGR00044">
    <property type="entry name" value="YggS family pyridoxal phosphate-dependent enzyme"/>
    <property type="match status" value="1"/>
</dbReference>
<accession>A0ABY5V4W3</accession>
<keyword evidence="6" id="KW-1185">Reference proteome</keyword>
<dbReference type="EMBL" id="CP102252">
    <property type="protein sequence ID" value="UWN64667.1"/>
    <property type="molecule type" value="Genomic_DNA"/>
</dbReference>
<evidence type="ECO:0000313" key="5">
    <source>
        <dbReference type="EMBL" id="UWN64667.1"/>
    </source>
</evidence>
<dbReference type="Gene3D" id="3.20.20.10">
    <property type="entry name" value="Alanine racemase"/>
    <property type="match status" value="1"/>
</dbReference>
<evidence type="ECO:0000259" key="4">
    <source>
        <dbReference type="Pfam" id="PF01168"/>
    </source>
</evidence>